<keyword evidence="2 5" id="KW-0812">Transmembrane</keyword>
<dbReference type="AlphaFoldDB" id="A0A1X3DE49"/>
<keyword evidence="4 5" id="KW-0472">Membrane</keyword>
<proteinExistence type="predicted"/>
<accession>A0A1X3DE49</accession>
<feature type="transmembrane region" description="Helical" evidence="5">
    <location>
        <begin position="192"/>
        <end position="216"/>
    </location>
</feature>
<feature type="transmembrane region" description="Helical" evidence="5">
    <location>
        <begin position="124"/>
        <end position="143"/>
    </location>
</feature>
<evidence type="ECO:0008006" key="8">
    <source>
        <dbReference type="Google" id="ProtNLM"/>
    </source>
</evidence>
<organism evidence="6 7">
    <name type="scientific">Neisseria dentiae</name>
    <dbReference type="NCBI Taxonomy" id="194197"/>
    <lineage>
        <taxon>Bacteria</taxon>
        <taxon>Pseudomonadati</taxon>
        <taxon>Pseudomonadota</taxon>
        <taxon>Betaproteobacteria</taxon>
        <taxon>Neisseriales</taxon>
        <taxon>Neisseriaceae</taxon>
        <taxon>Neisseria</taxon>
    </lineage>
</organism>
<comment type="subcellular location">
    <subcellularLocation>
        <location evidence="1">Membrane</location>
        <topology evidence="1">Multi-pass membrane protein</topology>
    </subcellularLocation>
</comment>
<feature type="transmembrane region" description="Helical" evidence="5">
    <location>
        <begin position="21"/>
        <end position="39"/>
    </location>
</feature>
<feature type="transmembrane region" description="Helical" evidence="5">
    <location>
        <begin position="237"/>
        <end position="256"/>
    </location>
</feature>
<dbReference type="RefSeq" id="WP_085365407.1">
    <property type="nucleotide sequence ID" value="NZ_CAUJPZ010000007.1"/>
</dbReference>
<evidence type="ECO:0000256" key="1">
    <source>
        <dbReference type="ARBA" id="ARBA00004141"/>
    </source>
</evidence>
<feature type="transmembrane region" description="Helical" evidence="5">
    <location>
        <begin position="88"/>
        <end position="118"/>
    </location>
</feature>
<feature type="transmembrane region" description="Helical" evidence="5">
    <location>
        <begin position="289"/>
        <end position="311"/>
    </location>
</feature>
<dbReference type="OrthoDB" id="4858698at2"/>
<feature type="transmembrane region" description="Helical" evidence="5">
    <location>
        <begin position="155"/>
        <end position="172"/>
    </location>
</feature>
<evidence type="ECO:0000256" key="2">
    <source>
        <dbReference type="ARBA" id="ARBA00022692"/>
    </source>
</evidence>
<dbReference type="Pfam" id="PF01566">
    <property type="entry name" value="Nramp"/>
    <property type="match status" value="1"/>
</dbReference>
<name>A0A1X3DE49_9NEIS</name>
<gene>
    <name evidence="6" type="ORF">BWD09_03845</name>
</gene>
<evidence type="ECO:0000256" key="4">
    <source>
        <dbReference type="ARBA" id="ARBA00023136"/>
    </source>
</evidence>
<dbReference type="Proteomes" id="UP000193118">
    <property type="component" value="Unassembled WGS sequence"/>
</dbReference>
<sequence length="420" mass="45844">MNEQTVNGGSRWRERLRAMGPGIMMASAAVGGSHIIASTQAGALYGWQLALIIVLANLFKYPFFRFGPQYTLETGRSLLEGYAEKSRVYLWVFFVLNLFATVINTAAVSMLCAAILSFVLPGEWSMNALSVAVLVSAVLLLLVGPYRTVDGMSKIIMISLTITTVAAVAVAASKGAQMQPGFIEPSPWNLGALAFIVALMGWMPAPIEISAINSLWVSAKRKLEKVSYEDGLFDFNVGYISTAILAIVFLALGALVQYGSGTEVKMAGGAYIGQLIDMYAKTIGEWSRWLVAFIAFACMYGTTITVIDGYSRTNMESLRLILRRPESERGNRILAVWIIFAAVSGLLVMLFFKGAVLAMLKFAMIASFVSTPVFAYLNLALVRKGEHKLQPWLMWLAWIGLLYLSGFAVLFLLNQSGIIA</sequence>
<dbReference type="InterPro" id="IPR001046">
    <property type="entry name" value="NRAMP_fam"/>
</dbReference>
<dbReference type="EMBL" id="MTBO01000005">
    <property type="protein sequence ID" value="OSI18106.1"/>
    <property type="molecule type" value="Genomic_DNA"/>
</dbReference>
<dbReference type="GeneID" id="94582107"/>
<protein>
    <recommendedName>
        <fullName evidence="8">Divalent metal cation transporter</fullName>
    </recommendedName>
</protein>
<reference evidence="7" key="1">
    <citation type="submission" date="2017-01" db="EMBL/GenBank/DDBJ databases">
        <authorList>
            <person name="Wolfgang W.J."/>
            <person name="Cole J."/>
            <person name="Wroblewski D."/>
            <person name="Mcginnis J."/>
            <person name="Musser K.A."/>
        </authorList>
    </citation>
    <scope>NUCLEOTIDE SEQUENCE [LARGE SCALE GENOMIC DNA]</scope>
    <source>
        <strain evidence="7">DSM 19151</strain>
    </source>
</reference>
<evidence type="ECO:0000256" key="3">
    <source>
        <dbReference type="ARBA" id="ARBA00022989"/>
    </source>
</evidence>
<feature type="transmembrane region" description="Helical" evidence="5">
    <location>
        <begin position="45"/>
        <end position="67"/>
    </location>
</feature>
<dbReference type="GO" id="GO:0016020">
    <property type="term" value="C:membrane"/>
    <property type="evidence" value="ECO:0007669"/>
    <property type="project" value="UniProtKB-SubCell"/>
</dbReference>
<feature type="transmembrane region" description="Helical" evidence="5">
    <location>
        <begin position="358"/>
        <end position="381"/>
    </location>
</feature>
<dbReference type="STRING" id="194197.BWD09_03845"/>
<feature type="transmembrane region" description="Helical" evidence="5">
    <location>
        <begin position="332"/>
        <end position="352"/>
    </location>
</feature>
<keyword evidence="7" id="KW-1185">Reference proteome</keyword>
<feature type="transmembrane region" description="Helical" evidence="5">
    <location>
        <begin position="393"/>
        <end position="413"/>
    </location>
</feature>
<comment type="caution">
    <text evidence="6">The sequence shown here is derived from an EMBL/GenBank/DDBJ whole genome shotgun (WGS) entry which is preliminary data.</text>
</comment>
<evidence type="ECO:0000256" key="5">
    <source>
        <dbReference type="SAM" id="Phobius"/>
    </source>
</evidence>
<dbReference type="GO" id="GO:0046873">
    <property type="term" value="F:metal ion transmembrane transporter activity"/>
    <property type="evidence" value="ECO:0007669"/>
    <property type="project" value="InterPro"/>
</dbReference>
<evidence type="ECO:0000313" key="7">
    <source>
        <dbReference type="Proteomes" id="UP000193118"/>
    </source>
</evidence>
<keyword evidence="3 5" id="KW-1133">Transmembrane helix</keyword>
<evidence type="ECO:0000313" key="6">
    <source>
        <dbReference type="EMBL" id="OSI18106.1"/>
    </source>
</evidence>